<evidence type="ECO:0000256" key="8">
    <source>
        <dbReference type="ARBA" id="ARBA00022692"/>
    </source>
</evidence>
<feature type="transmembrane region" description="Helical" evidence="11">
    <location>
        <begin position="121"/>
        <end position="154"/>
    </location>
</feature>
<dbReference type="EMBL" id="CP120863">
    <property type="protein sequence ID" value="WFE88970.1"/>
    <property type="molecule type" value="Genomic_DNA"/>
</dbReference>
<evidence type="ECO:0000256" key="12">
    <source>
        <dbReference type="NCBIfam" id="TIGR01474"/>
    </source>
</evidence>
<dbReference type="InterPro" id="IPR030470">
    <property type="entry name" value="UbiA_prenylTrfase_CS"/>
</dbReference>
<keyword evidence="14" id="KW-1185">Reference proteome</keyword>
<comment type="pathway">
    <text evidence="11">Cofactor biosynthesis; ubiquinone biosynthesis.</text>
</comment>
<dbReference type="Proteomes" id="UP001209803">
    <property type="component" value="Chromosome"/>
</dbReference>
<keyword evidence="4 11" id="KW-1003">Cell membrane</keyword>
<comment type="catalytic activity">
    <reaction evidence="11">
        <text>all-trans-octaprenyl diphosphate + 4-hydroxybenzoate = 4-hydroxy-3-(all-trans-octaprenyl)benzoate + diphosphate</text>
        <dbReference type="Rhea" id="RHEA:27782"/>
        <dbReference type="ChEBI" id="CHEBI:1617"/>
        <dbReference type="ChEBI" id="CHEBI:17879"/>
        <dbReference type="ChEBI" id="CHEBI:33019"/>
        <dbReference type="ChEBI" id="CHEBI:57711"/>
        <dbReference type="EC" id="2.5.1.39"/>
    </reaction>
</comment>
<proteinExistence type="inferred from homology"/>
<evidence type="ECO:0000256" key="10">
    <source>
        <dbReference type="ARBA" id="ARBA00023136"/>
    </source>
</evidence>
<gene>
    <name evidence="11 13" type="primary">ubiA</name>
    <name evidence="13" type="ORF">K1718_22855</name>
</gene>
<evidence type="ECO:0000256" key="4">
    <source>
        <dbReference type="ARBA" id="ARBA00022475"/>
    </source>
</evidence>
<comment type="subcellular location">
    <subcellularLocation>
        <location evidence="11">Cell inner membrane</location>
        <topology evidence="11">Multi-pass membrane protein</topology>
    </subcellularLocation>
    <subcellularLocation>
        <location evidence="2">Membrane</location>
        <topology evidence="2">Multi-pass membrane protein</topology>
    </subcellularLocation>
</comment>
<comment type="similarity">
    <text evidence="3 11">Belongs to the UbiA prenyltransferase family.</text>
</comment>
<keyword evidence="10 11" id="KW-0472">Membrane</keyword>
<evidence type="ECO:0000313" key="13">
    <source>
        <dbReference type="EMBL" id="WFE88970.1"/>
    </source>
</evidence>
<evidence type="ECO:0000256" key="5">
    <source>
        <dbReference type="ARBA" id="ARBA00022519"/>
    </source>
</evidence>
<dbReference type="Gene3D" id="1.20.120.1780">
    <property type="entry name" value="UbiA prenyltransferase"/>
    <property type="match status" value="1"/>
</dbReference>
<dbReference type="PANTHER" id="PTHR11048">
    <property type="entry name" value="PRENYLTRANSFERASES"/>
    <property type="match status" value="1"/>
</dbReference>
<accession>A0ABY8F6Q9</accession>
<dbReference type="GO" id="GO:0008412">
    <property type="term" value="F:4-hydroxybenzoate polyprenyltransferase activity"/>
    <property type="evidence" value="ECO:0007669"/>
    <property type="project" value="UniProtKB-EC"/>
</dbReference>
<dbReference type="RefSeq" id="WP_265680730.1">
    <property type="nucleotide sequence ID" value="NZ_CP120863.1"/>
</dbReference>
<keyword evidence="7 11" id="KW-0831">Ubiquinone biosynthesis</keyword>
<organism evidence="13 14">
    <name type="scientific">Roseibium porphyridii</name>
    <dbReference type="NCBI Taxonomy" id="2866279"/>
    <lineage>
        <taxon>Bacteria</taxon>
        <taxon>Pseudomonadati</taxon>
        <taxon>Pseudomonadota</taxon>
        <taxon>Alphaproteobacteria</taxon>
        <taxon>Hyphomicrobiales</taxon>
        <taxon>Stappiaceae</taxon>
        <taxon>Roseibium</taxon>
    </lineage>
</organism>
<feature type="transmembrane region" description="Helical" evidence="11">
    <location>
        <begin position="166"/>
        <end position="182"/>
    </location>
</feature>
<feature type="transmembrane region" description="Helical" evidence="11">
    <location>
        <begin position="261"/>
        <end position="282"/>
    </location>
</feature>
<evidence type="ECO:0000256" key="1">
    <source>
        <dbReference type="ARBA" id="ARBA00001946"/>
    </source>
</evidence>
<evidence type="ECO:0000256" key="6">
    <source>
        <dbReference type="ARBA" id="ARBA00022679"/>
    </source>
</evidence>
<keyword evidence="9 11" id="KW-1133">Transmembrane helix</keyword>
<comment type="cofactor">
    <cofactor evidence="1 11">
        <name>Mg(2+)</name>
        <dbReference type="ChEBI" id="CHEBI:18420"/>
    </cofactor>
</comment>
<evidence type="ECO:0000313" key="14">
    <source>
        <dbReference type="Proteomes" id="UP001209803"/>
    </source>
</evidence>
<feature type="transmembrane region" description="Helical" evidence="11">
    <location>
        <begin position="41"/>
        <end position="61"/>
    </location>
</feature>
<feature type="transmembrane region" description="Helical" evidence="11">
    <location>
        <begin position="188"/>
        <end position="205"/>
    </location>
</feature>
<sequence length="314" mass="34699">MIFSTKDTGPVADAVKKHWVDTSLPSSLRPFARLARWERPIGWWLLLWPCWWSAALAAIAAGQGWPNLWHLALFFIGAVAMRGAGCTYNDLVDVDIDAQVERTRSRPIPAGQVSRLQAKVFLFLQAMVGLIVLLQFNTFSILLGIVSLLPVAIYPFMKRFTNWPQLFLGLAFSWGAFMGWAAEFGSLSWAPMFLYAGGICWTIGYDTIYAHQDKEDDALVGVKSTARLFGTRTKPALIVLYALATLLFATAAVLADAGPAAFIGILAGVIHLGWQIVALDIDDGDQCLRLFRSNGTYGWILFTGFVIDAFVTWL</sequence>
<protein>
    <recommendedName>
        <fullName evidence="11 12">4-hydroxybenzoate octaprenyltransferase</fullName>
        <ecNumber evidence="11 12">2.5.1.39</ecNumber>
    </recommendedName>
    <alternativeName>
        <fullName evidence="11">4-HB polyprenyltransferase</fullName>
    </alternativeName>
</protein>
<evidence type="ECO:0000256" key="3">
    <source>
        <dbReference type="ARBA" id="ARBA00005985"/>
    </source>
</evidence>
<dbReference type="PROSITE" id="PS00943">
    <property type="entry name" value="UBIA"/>
    <property type="match status" value="1"/>
</dbReference>
<dbReference type="InterPro" id="IPR044878">
    <property type="entry name" value="UbiA_sf"/>
</dbReference>
<evidence type="ECO:0000256" key="9">
    <source>
        <dbReference type="ARBA" id="ARBA00022989"/>
    </source>
</evidence>
<evidence type="ECO:0000256" key="2">
    <source>
        <dbReference type="ARBA" id="ARBA00004141"/>
    </source>
</evidence>
<dbReference type="Gene3D" id="1.10.357.140">
    <property type="entry name" value="UbiA prenyltransferase"/>
    <property type="match status" value="1"/>
</dbReference>
<dbReference type="InterPro" id="IPR006370">
    <property type="entry name" value="HB_polyprenyltransferase-like"/>
</dbReference>
<feature type="transmembrane region" description="Helical" evidence="11">
    <location>
        <begin position="236"/>
        <end position="255"/>
    </location>
</feature>
<name>A0ABY8F6Q9_9HYPH</name>
<dbReference type="PANTHER" id="PTHR11048:SF28">
    <property type="entry name" value="4-HYDROXYBENZOATE POLYPRENYLTRANSFERASE, MITOCHONDRIAL"/>
    <property type="match status" value="1"/>
</dbReference>
<comment type="function">
    <text evidence="11">Catalyzes the prenylation of para-hydroxybenzoate (PHB) with an all-trans polyprenyl group. Mediates the second step in the final reaction sequence of ubiquinone-8 (UQ-8) biosynthesis, which is the condensation of the polyisoprenoid side chain with PHB, generating the first membrane-bound Q intermediate 3-octaprenyl-4-hydroxybenzoate.</text>
</comment>
<dbReference type="InterPro" id="IPR039653">
    <property type="entry name" value="Prenyltransferase"/>
</dbReference>
<reference evidence="13 14" key="1">
    <citation type="submission" date="2023-03" db="EMBL/GenBank/DDBJ databases">
        <title>Roseibium porphyridii sp. nov. and Roseibium rhodosorbium sp. nov. isolated from marine algae, Porphyridium cruentum and Rhodosorus marinus, respectively.</title>
        <authorList>
            <person name="Lee M.W."/>
            <person name="Choi B.J."/>
            <person name="Lee J.K."/>
            <person name="Choi D.G."/>
            <person name="Baek J.H."/>
            <person name="Bayburt H."/>
            <person name="Kim J.M."/>
            <person name="Han D.M."/>
            <person name="Kim K.H."/>
            <person name="Jeon C.O."/>
        </authorList>
    </citation>
    <scope>NUCLEOTIDE SEQUENCE [LARGE SCALE GENOMIC DNA]</scope>
    <source>
        <strain evidence="13 14">KMA01</strain>
    </source>
</reference>
<keyword evidence="5 11" id="KW-0997">Cell inner membrane</keyword>
<dbReference type="HAMAP" id="MF_01635">
    <property type="entry name" value="UbiA"/>
    <property type="match status" value="1"/>
</dbReference>
<dbReference type="CDD" id="cd13959">
    <property type="entry name" value="PT_UbiA_COQ2"/>
    <property type="match status" value="1"/>
</dbReference>
<evidence type="ECO:0000256" key="11">
    <source>
        <dbReference type="HAMAP-Rule" id="MF_01635"/>
    </source>
</evidence>
<keyword evidence="6 11" id="KW-0808">Transferase</keyword>
<feature type="transmembrane region" description="Helical" evidence="11">
    <location>
        <begin position="294"/>
        <end position="313"/>
    </location>
</feature>
<dbReference type="NCBIfam" id="TIGR01474">
    <property type="entry name" value="ubiA_proteo"/>
    <property type="match status" value="1"/>
</dbReference>
<keyword evidence="8 11" id="KW-0812">Transmembrane</keyword>
<dbReference type="InterPro" id="IPR000537">
    <property type="entry name" value="UbiA_prenyltransferase"/>
</dbReference>
<keyword evidence="11" id="KW-0460">Magnesium</keyword>
<dbReference type="EC" id="2.5.1.39" evidence="11 12"/>
<evidence type="ECO:0000256" key="7">
    <source>
        <dbReference type="ARBA" id="ARBA00022688"/>
    </source>
</evidence>
<dbReference type="Pfam" id="PF01040">
    <property type="entry name" value="UbiA"/>
    <property type="match status" value="1"/>
</dbReference>